<accession>A0A9E2NZW9</accession>
<dbReference type="EMBL" id="JAHLFV010000189">
    <property type="protein sequence ID" value="MBU3850519.1"/>
    <property type="molecule type" value="Genomic_DNA"/>
</dbReference>
<evidence type="ECO:0000313" key="1">
    <source>
        <dbReference type="EMBL" id="MBU3850519.1"/>
    </source>
</evidence>
<sequence length="112" mass="12071">PRLKDKIHTTFVSAIALQLNSLKSGTFGLALASAYTGEQLFVAPQVKKTGAYFFVYKDSVPVYISVTVGKDGAVKIQGTYVFEDTSQPVTPELLLEKLSLFGVSAVNEVTIP</sequence>
<evidence type="ECO:0000313" key="2">
    <source>
        <dbReference type="Proteomes" id="UP000823914"/>
    </source>
</evidence>
<dbReference type="Proteomes" id="UP000823914">
    <property type="component" value="Unassembled WGS sequence"/>
</dbReference>
<comment type="caution">
    <text evidence="1">The sequence shown here is derived from an EMBL/GenBank/DDBJ whole genome shotgun (WGS) entry which is preliminary data.</text>
</comment>
<organism evidence="1 2">
    <name type="scientific">Candidatus Treponema excrementipullorum</name>
    <dbReference type="NCBI Taxonomy" id="2838768"/>
    <lineage>
        <taxon>Bacteria</taxon>
        <taxon>Pseudomonadati</taxon>
        <taxon>Spirochaetota</taxon>
        <taxon>Spirochaetia</taxon>
        <taxon>Spirochaetales</taxon>
        <taxon>Treponemataceae</taxon>
        <taxon>Treponema</taxon>
    </lineage>
</organism>
<dbReference type="AlphaFoldDB" id="A0A9E2NZW9"/>
<name>A0A9E2NZW9_9SPIR</name>
<proteinExistence type="predicted"/>
<reference evidence="1" key="2">
    <citation type="submission" date="2021-04" db="EMBL/GenBank/DDBJ databases">
        <authorList>
            <person name="Gilroy R."/>
        </authorList>
    </citation>
    <scope>NUCLEOTIDE SEQUENCE</scope>
    <source>
        <strain evidence="1">Gambia15-2214</strain>
    </source>
</reference>
<gene>
    <name evidence="1" type="ORF">IAA16_08140</name>
</gene>
<reference evidence="1" key="1">
    <citation type="journal article" date="2021" name="PeerJ">
        <title>Extensive microbial diversity within the chicken gut microbiome revealed by metagenomics and culture.</title>
        <authorList>
            <person name="Gilroy R."/>
            <person name="Ravi A."/>
            <person name="Getino M."/>
            <person name="Pursley I."/>
            <person name="Horton D.L."/>
            <person name="Alikhan N.F."/>
            <person name="Baker D."/>
            <person name="Gharbi K."/>
            <person name="Hall N."/>
            <person name="Watson M."/>
            <person name="Adriaenssens E.M."/>
            <person name="Foster-Nyarko E."/>
            <person name="Jarju S."/>
            <person name="Secka A."/>
            <person name="Antonio M."/>
            <person name="Oren A."/>
            <person name="Chaudhuri R.R."/>
            <person name="La Ragione R."/>
            <person name="Hildebrand F."/>
            <person name="Pallen M.J."/>
        </authorList>
    </citation>
    <scope>NUCLEOTIDE SEQUENCE</scope>
    <source>
        <strain evidence="1">Gambia15-2214</strain>
    </source>
</reference>
<protein>
    <submittedName>
        <fullName evidence="1">Uncharacterized protein</fullName>
    </submittedName>
</protein>
<feature type="non-terminal residue" evidence="1">
    <location>
        <position position="1"/>
    </location>
</feature>